<sequence length="128" mass="13971">MPAILVASKMKSGLPKPKPVHSAVPIPQAPSRPSVLALPPASLKTHIPARGQYSTSQPQRSKAAEQQTGGSPQKYSIAVFLPEFIKFLEDLRGGCRSGYHVAVALFVEYPQLLATPRRDCKRHRSNTM</sequence>
<name>A0A437DGM8_ORYJA</name>
<evidence type="ECO:0000313" key="2">
    <source>
        <dbReference type="EMBL" id="RVE74179.1"/>
    </source>
</evidence>
<reference evidence="2 3" key="1">
    <citation type="submission" date="2018-11" db="EMBL/GenBank/DDBJ databases">
        <authorList>
            <person name="Lopez-Roques C."/>
            <person name="Donnadieu C."/>
            <person name="Bouchez O."/>
            <person name="Klopp C."/>
            <person name="Cabau C."/>
            <person name="Zahm M."/>
        </authorList>
    </citation>
    <scope>NUCLEOTIDE SEQUENCE [LARGE SCALE GENOMIC DNA]</scope>
    <source>
        <strain evidence="2">RS831</strain>
        <tissue evidence="2">Whole body</tissue>
    </source>
</reference>
<proteinExistence type="predicted"/>
<organism evidence="2 3">
    <name type="scientific">Oryzias javanicus</name>
    <name type="common">Javanese ricefish</name>
    <name type="synonym">Aplocheilus javanicus</name>
    <dbReference type="NCBI Taxonomy" id="123683"/>
    <lineage>
        <taxon>Eukaryota</taxon>
        <taxon>Metazoa</taxon>
        <taxon>Chordata</taxon>
        <taxon>Craniata</taxon>
        <taxon>Vertebrata</taxon>
        <taxon>Euteleostomi</taxon>
        <taxon>Actinopterygii</taxon>
        <taxon>Neopterygii</taxon>
        <taxon>Teleostei</taxon>
        <taxon>Neoteleostei</taxon>
        <taxon>Acanthomorphata</taxon>
        <taxon>Ovalentaria</taxon>
        <taxon>Atherinomorphae</taxon>
        <taxon>Beloniformes</taxon>
        <taxon>Adrianichthyidae</taxon>
        <taxon>Oryziinae</taxon>
        <taxon>Oryzias</taxon>
    </lineage>
</organism>
<feature type="compositionally biased region" description="Polar residues" evidence="1">
    <location>
        <begin position="52"/>
        <end position="72"/>
    </location>
</feature>
<dbReference type="Proteomes" id="UP000283210">
    <property type="component" value="Chromosome 3"/>
</dbReference>
<dbReference type="AlphaFoldDB" id="A0A437DGM8"/>
<accession>A0A437DGM8</accession>
<feature type="region of interest" description="Disordered" evidence="1">
    <location>
        <begin position="10"/>
        <end position="72"/>
    </location>
</feature>
<evidence type="ECO:0000256" key="1">
    <source>
        <dbReference type="SAM" id="MobiDB-lite"/>
    </source>
</evidence>
<evidence type="ECO:0000313" key="3">
    <source>
        <dbReference type="Proteomes" id="UP000283210"/>
    </source>
</evidence>
<gene>
    <name evidence="2" type="ORF">OJAV_G00019370</name>
</gene>
<reference evidence="2 3" key="2">
    <citation type="submission" date="2019-01" db="EMBL/GenBank/DDBJ databases">
        <title>A chromosome length genome reference of the Java medaka (oryzias javanicus).</title>
        <authorList>
            <person name="Herpin A."/>
            <person name="Takehana Y."/>
            <person name="Naruse K."/>
            <person name="Ansai S."/>
            <person name="Kawaguchi M."/>
        </authorList>
    </citation>
    <scope>NUCLEOTIDE SEQUENCE [LARGE SCALE GENOMIC DNA]</scope>
    <source>
        <strain evidence="2">RS831</strain>
        <tissue evidence="2">Whole body</tissue>
    </source>
</reference>
<dbReference type="EMBL" id="CM012439">
    <property type="protein sequence ID" value="RVE74179.1"/>
    <property type="molecule type" value="Genomic_DNA"/>
</dbReference>
<keyword evidence="3" id="KW-1185">Reference proteome</keyword>
<dbReference type="OrthoDB" id="8958287at2759"/>
<protein>
    <submittedName>
        <fullName evidence="2">Uncharacterized protein</fullName>
    </submittedName>
</protein>